<feature type="compositionally biased region" description="Polar residues" evidence="1">
    <location>
        <begin position="212"/>
        <end position="224"/>
    </location>
</feature>
<dbReference type="AlphaFoldDB" id="A0AAW3FCB7"/>
<gene>
    <name evidence="2" type="ORF">HMPREF2132_11255</name>
</gene>
<feature type="compositionally biased region" description="Basic and acidic residues" evidence="1">
    <location>
        <begin position="201"/>
        <end position="210"/>
    </location>
</feature>
<organism evidence="2 3">
    <name type="scientific">Prevotella histicola JCM 15637 = DNF00424</name>
    <dbReference type="NCBI Taxonomy" id="1236504"/>
    <lineage>
        <taxon>Bacteria</taxon>
        <taxon>Pseudomonadati</taxon>
        <taxon>Bacteroidota</taxon>
        <taxon>Bacteroidia</taxon>
        <taxon>Bacteroidales</taxon>
        <taxon>Prevotellaceae</taxon>
        <taxon>Prevotella</taxon>
    </lineage>
</organism>
<evidence type="ECO:0008006" key="4">
    <source>
        <dbReference type="Google" id="ProtNLM"/>
    </source>
</evidence>
<reference evidence="2 3" key="1">
    <citation type="submission" date="2014-07" db="EMBL/GenBank/DDBJ databases">
        <authorList>
            <person name="McCorrison J."/>
            <person name="Sanka R."/>
            <person name="Torralba M."/>
            <person name="Gillis M."/>
            <person name="Haft D.H."/>
            <person name="Methe B."/>
            <person name="Sutton G."/>
            <person name="Nelson K.E."/>
        </authorList>
    </citation>
    <scope>NUCLEOTIDE SEQUENCE [LARGE SCALE GENOMIC DNA]</scope>
    <source>
        <strain evidence="2 3">DNF00424</strain>
    </source>
</reference>
<comment type="caution">
    <text evidence="2">The sequence shown here is derived from an EMBL/GenBank/DDBJ whole genome shotgun (WGS) entry which is preliminary data.</text>
</comment>
<dbReference type="EMBL" id="JRNJ01000104">
    <property type="protein sequence ID" value="KGF24865.1"/>
    <property type="molecule type" value="Genomic_DNA"/>
</dbReference>
<evidence type="ECO:0000313" key="2">
    <source>
        <dbReference type="EMBL" id="KGF24865.1"/>
    </source>
</evidence>
<sequence length="240" mass="27428">MLKLQKLNEHFPVNIDEVWMLVYTNRNKAIYSLRSNFIEGEDFNLYQMGKVVSSKELRNGIKIDAKLSVSCMEYFVARKSRSVFEVYRKVFHKTAEILQEPSLITSKQINAKISWIKGCKSLLRLNENSTLLLLKQVGDPLGLPTPDYTSSNGILRSASELLKKNERNITAQKFNEAAVAKGYIVELERPAAHGKTKRFKSITEKGKDFGENQVSPHNPKETQPSWYENKFVELLNTLGL</sequence>
<protein>
    <recommendedName>
        <fullName evidence="4">MarR family transcriptional regulator</fullName>
    </recommendedName>
</protein>
<evidence type="ECO:0000313" key="3">
    <source>
        <dbReference type="Proteomes" id="UP000029533"/>
    </source>
</evidence>
<proteinExistence type="predicted"/>
<accession>A0AAW3FCB7</accession>
<name>A0AAW3FCB7_9BACT</name>
<evidence type="ECO:0000256" key="1">
    <source>
        <dbReference type="SAM" id="MobiDB-lite"/>
    </source>
</evidence>
<feature type="region of interest" description="Disordered" evidence="1">
    <location>
        <begin position="196"/>
        <end position="224"/>
    </location>
</feature>
<dbReference type="Proteomes" id="UP000029533">
    <property type="component" value="Unassembled WGS sequence"/>
</dbReference>